<dbReference type="GO" id="GO:0004452">
    <property type="term" value="F:isopentenyl-diphosphate delta-isomerase activity"/>
    <property type="evidence" value="ECO:0007669"/>
    <property type="project" value="InterPro"/>
</dbReference>
<proteinExistence type="predicted"/>
<comment type="caution">
    <text evidence="1">The sequence shown here is derived from an EMBL/GenBank/DDBJ whole genome shotgun (WGS) entry which is preliminary data.</text>
</comment>
<dbReference type="InterPro" id="IPR011179">
    <property type="entry name" value="IPdP_isomerase"/>
</dbReference>
<dbReference type="PANTHER" id="PTHR43665">
    <property type="entry name" value="ISOPENTENYL-DIPHOSPHATE DELTA-ISOMERASE"/>
    <property type="match status" value="1"/>
</dbReference>
<dbReference type="Proteomes" id="UP000254869">
    <property type="component" value="Unassembled WGS sequence"/>
</dbReference>
<name>A0A370HLK0_9NOCA</name>
<dbReference type="GO" id="GO:0010181">
    <property type="term" value="F:FMN binding"/>
    <property type="evidence" value="ECO:0007669"/>
    <property type="project" value="InterPro"/>
</dbReference>
<protein>
    <submittedName>
        <fullName evidence="1">Isopentenyl-diphosphate delta-isomerase type 2</fullName>
    </submittedName>
</protein>
<gene>
    <name evidence="1" type="ORF">DFR76_1294</name>
</gene>
<dbReference type="AlphaFoldDB" id="A0A370HLK0"/>
<reference evidence="1 2" key="1">
    <citation type="submission" date="2018-07" db="EMBL/GenBank/DDBJ databases">
        <title>Genomic Encyclopedia of Type Strains, Phase IV (KMG-IV): sequencing the most valuable type-strain genomes for metagenomic binning, comparative biology and taxonomic classification.</title>
        <authorList>
            <person name="Goeker M."/>
        </authorList>
    </citation>
    <scope>NUCLEOTIDE SEQUENCE [LARGE SCALE GENOMIC DNA]</scope>
    <source>
        <strain evidence="1 2">DSM 44290</strain>
    </source>
</reference>
<keyword evidence="2" id="KW-1185">Reference proteome</keyword>
<evidence type="ECO:0000313" key="1">
    <source>
        <dbReference type="EMBL" id="RDI58931.1"/>
    </source>
</evidence>
<dbReference type="PANTHER" id="PTHR43665:SF1">
    <property type="entry name" value="ISOPENTENYL-DIPHOSPHATE DELTA-ISOMERASE"/>
    <property type="match status" value="1"/>
</dbReference>
<evidence type="ECO:0000313" key="2">
    <source>
        <dbReference type="Proteomes" id="UP000254869"/>
    </source>
</evidence>
<keyword evidence="1" id="KW-0413">Isomerase</keyword>
<dbReference type="InterPro" id="IPR013785">
    <property type="entry name" value="Aldolase_TIM"/>
</dbReference>
<feature type="non-terminal residue" evidence="1">
    <location>
        <position position="171"/>
    </location>
</feature>
<dbReference type="Gene3D" id="3.20.20.70">
    <property type="entry name" value="Aldolase class I"/>
    <property type="match status" value="1"/>
</dbReference>
<dbReference type="GO" id="GO:0008299">
    <property type="term" value="P:isoprenoid biosynthetic process"/>
    <property type="evidence" value="ECO:0007669"/>
    <property type="project" value="InterPro"/>
</dbReference>
<accession>A0A370HLK0</accession>
<dbReference type="SUPFAM" id="SSF51395">
    <property type="entry name" value="FMN-linked oxidoreductases"/>
    <property type="match status" value="1"/>
</dbReference>
<sequence length="171" mass="18418">MSTPMSNRKDDHLRLAVAQHSRPAEGNDFDSVRFVHHALAGIDRADVNLTTVVAGMRWATPLYINAMSGGSERAGTVNRELAIAAAETGVPIASGSMSAVLRDATVADTYLALRQHNPHGIVMANVNANTAVDQARRAVDLIAADALQIHLNAVQEIVMPEGDRRFAHWPH</sequence>
<organism evidence="1 2">
    <name type="scientific">Nocardia pseudobrasiliensis</name>
    <dbReference type="NCBI Taxonomy" id="45979"/>
    <lineage>
        <taxon>Bacteria</taxon>
        <taxon>Bacillati</taxon>
        <taxon>Actinomycetota</taxon>
        <taxon>Actinomycetes</taxon>
        <taxon>Mycobacteriales</taxon>
        <taxon>Nocardiaceae</taxon>
        <taxon>Nocardia</taxon>
    </lineage>
</organism>
<dbReference type="EMBL" id="QQBC01000029">
    <property type="protein sequence ID" value="RDI58931.1"/>
    <property type="molecule type" value="Genomic_DNA"/>
</dbReference>